<evidence type="ECO:0000256" key="5">
    <source>
        <dbReference type="ARBA" id="ARBA00023242"/>
    </source>
</evidence>
<feature type="domain" description="Myb-like" evidence="8">
    <location>
        <begin position="91"/>
        <end position="143"/>
    </location>
</feature>
<evidence type="ECO:0000259" key="8">
    <source>
        <dbReference type="PROSITE" id="PS50090"/>
    </source>
</evidence>
<sequence length="344" mass="37487">MTKDPMRKCSQCGSNGHNSRTCCKGCTSFKLFGVKINVVPDESPPSNNNNNVSSIRRTKSLESLLPPETVDHRRDARYLSSDDLFLHSARSSSKKGSTWSEEEHRAFLVGLEKLGKGDWRGISRTYVPSRTPTQVASHAQKYFIRISCLDKKKRRTSVFDMPLNQTTTTTSTTTMEQQNGATQGIIPSPSSDEPAPHPDPPKQATTSTSVSPPSKNDESNAKVLERVDDNKGLQNPPKGKPYSVSKHQRPPIPPPPLLVVPSFNCMPYMSGRMIPAVSWAPLPPYPNQRHGGYGGNFHGHYAAASCVQYMSSSPQSAALPPLASGPPPSSKQDGLHLPFGALTL</sequence>
<keyword evidence="2" id="KW-0805">Transcription regulation</keyword>
<organism evidence="12 13">
    <name type="scientific">Cuscuta australis</name>
    <dbReference type="NCBI Taxonomy" id="267555"/>
    <lineage>
        <taxon>Eukaryota</taxon>
        <taxon>Viridiplantae</taxon>
        <taxon>Streptophyta</taxon>
        <taxon>Embryophyta</taxon>
        <taxon>Tracheophyta</taxon>
        <taxon>Spermatophyta</taxon>
        <taxon>Magnoliopsida</taxon>
        <taxon>eudicotyledons</taxon>
        <taxon>Gunneridae</taxon>
        <taxon>Pentapetalae</taxon>
        <taxon>asterids</taxon>
        <taxon>lamiids</taxon>
        <taxon>Solanales</taxon>
        <taxon>Convolvulaceae</taxon>
        <taxon>Cuscuteae</taxon>
        <taxon>Cuscuta</taxon>
        <taxon>Cuscuta subgen. Grammica</taxon>
        <taxon>Cuscuta sect. Cleistogrammica</taxon>
    </lineage>
</organism>
<evidence type="ECO:0000259" key="10">
    <source>
        <dbReference type="PROSITE" id="PS51293"/>
    </source>
</evidence>
<evidence type="ECO:0000313" key="12">
    <source>
        <dbReference type="EMBL" id="RAL52262.1"/>
    </source>
</evidence>
<evidence type="ECO:0000256" key="6">
    <source>
        <dbReference type="PROSITE-ProRule" id="PRU00047"/>
    </source>
</evidence>
<dbReference type="InterPro" id="IPR006447">
    <property type="entry name" value="Myb_dom_plants"/>
</dbReference>
<dbReference type="FunFam" id="1.10.10.60:FF:000009">
    <property type="entry name" value="transcription factor MYB1R1"/>
    <property type="match status" value="1"/>
</dbReference>
<evidence type="ECO:0000313" key="13">
    <source>
        <dbReference type="Proteomes" id="UP000249390"/>
    </source>
</evidence>
<dbReference type="PANTHER" id="PTHR44191:SF65">
    <property type="entry name" value="TRANSCRIPTION FACTOR MYB1R1-LIKE ISOFORM X1"/>
    <property type="match status" value="1"/>
</dbReference>
<dbReference type="InterPro" id="IPR052245">
    <property type="entry name" value="Plant_Stress_Dev_TF"/>
</dbReference>
<dbReference type="SMART" id="SM00717">
    <property type="entry name" value="SANT"/>
    <property type="match status" value="1"/>
</dbReference>
<feature type="domain" description="CCHC-type" evidence="9">
    <location>
        <begin position="7"/>
        <end position="22"/>
    </location>
</feature>
<reference evidence="12 13" key="1">
    <citation type="submission" date="2018-06" db="EMBL/GenBank/DDBJ databases">
        <title>The Genome of Cuscuta australis (Dodder) Provides Insight into the Evolution of Plant Parasitism.</title>
        <authorList>
            <person name="Liu H."/>
        </authorList>
    </citation>
    <scope>NUCLEOTIDE SEQUENCE [LARGE SCALE GENOMIC DNA]</scope>
    <source>
        <strain evidence="13">cv. Yunnan</strain>
        <tissue evidence="12">Vines</tissue>
    </source>
</reference>
<dbReference type="GO" id="GO:0010597">
    <property type="term" value="P:green leaf volatile biosynthetic process"/>
    <property type="evidence" value="ECO:0007669"/>
    <property type="project" value="UniProtKB-ARBA"/>
</dbReference>
<dbReference type="Proteomes" id="UP000249390">
    <property type="component" value="Unassembled WGS sequence"/>
</dbReference>
<dbReference type="InterPro" id="IPR009057">
    <property type="entry name" value="Homeodomain-like_sf"/>
</dbReference>
<evidence type="ECO:0000256" key="2">
    <source>
        <dbReference type="ARBA" id="ARBA00023015"/>
    </source>
</evidence>
<keyword evidence="6" id="KW-0863">Zinc-finger</keyword>
<gene>
    <name evidence="12" type="ORF">DM860_016111</name>
</gene>
<dbReference type="GO" id="GO:0005634">
    <property type="term" value="C:nucleus"/>
    <property type="evidence" value="ECO:0007669"/>
    <property type="project" value="UniProtKB-SubCell"/>
</dbReference>
<dbReference type="PROSITE" id="PS50158">
    <property type="entry name" value="ZF_CCHC"/>
    <property type="match status" value="1"/>
</dbReference>
<protein>
    <submittedName>
        <fullName evidence="12">Uncharacterized protein</fullName>
    </submittedName>
</protein>
<dbReference type="NCBIfam" id="TIGR01557">
    <property type="entry name" value="myb_SHAQKYF"/>
    <property type="match status" value="1"/>
</dbReference>
<evidence type="ECO:0000259" key="9">
    <source>
        <dbReference type="PROSITE" id="PS50158"/>
    </source>
</evidence>
<dbReference type="Pfam" id="PF00249">
    <property type="entry name" value="Myb_DNA-binding"/>
    <property type="match status" value="1"/>
</dbReference>
<feature type="compositionally biased region" description="Low complexity" evidence="7">
    <location>
        <begin position="39"/>
        <end position="54"/>
    </location>
</feature>
<comment type="caution">
    <text evidence="12">The sequence shown here is derived from an EMBL/GenBank/DDBJ whole genome shotgun (WGS) entry which is preliminary data.</text>
</comment>
<feature type="region of interest" description="Disordered" evidence="7">
    <location>
        <begin position="39"/>
        <end position="67"/>
    </location>
</feature>
<dbReference type="SUPFAM" id="SSF46689">
    <property type="entry name" value="Homeodomain-like"/>
    <property type="match status" value="1"/>
</dbReference>
<comment type="subcellular location">
    <subcellularLocation>
        <location evidence="1">Nucleus</location>
    </subcellularLocation>
</comment>
<keyword evidence="6" id="KW-0479">Metal-binding</keyword>
<keyword evidence="6" id="KW-0862">Zinc</keyword>
<dbReference type="PROSITE" id="PS51293">
    <property type="entry name" value="SANT"/>
    <property type="match status" value="1"/>
</dbReference>
<feature type="region of interest" description="Disordered" evidence="7">
    <location>
        <begin position="314"/>
        <end position="344"/>
    </location>
</feature>
<name>A0A328E2M0_9ASTE</name>
<dbReference type="InterPro" id="IPR001005">
    <property type="entry name" value="SANT/Myb"/>
</dbReference>
<proteinExistence type="predicted"/>
<feature type="compositionally biased region" description="Basic and acidic residues" evidence="7">
    <location>
        <begin position="215"/>
        <end position="231"/>
    </location>
</feature>
<feature type="domain" description="HTH myb-type" evidence="11">
    <location>
        <begin position="91"/>
        <end position="147"/>
    </location>
</feature>
<dbReference type="Gene3D" id="1.10.10.60">
    <property type="entry name" value="Homeodomain-like"/>
    <property type="match status" value="1"/>
</dbReference>
<keyword evidence="13" id="KW-1185">Reference proteome</keyword>
<evidence type="ECO:0000259" key="11">
    <source>
        <dbReference type="PROSITE" id="PS51294"/>
    </source>
</evidence>
<evidence type="ECO:0000256" key="4">
    <source>
        <dbReference type="ARBA" id="ARBA00023163"/>
    </source>
</evidence>
<dbReference type="PROSITE" id="PS50090">
    <property type="entry name" value="MYB_LIKE"/>
    <property type="match status" value="1"/>
</dbReference>
<keyword evidence="3" id="KW-0238">DNA-binding</keyword>
<dbReference type="GO" id="GO:0000976">
    <property type="term" value="F:transcription cis-regulatory region binding"/>
    <property type="evidence" value="ECO:0007669"/>
    <property type="project" value="UniProtKB-ARBA"/>
</dbReference>
<evidence type="ECO:0000256" key="7">
    <source>
        <dbReference type="SAM" id="MobiDB-lite"/>
    </source>
</evidence>
<feature type="region of interest" description="Disordered" evidence="7">
    <location>
        <begin position="159"/>
        <end position="256"/>
    </location>
</feature>
<keyword evidence="4" id="KW-0804">Transcription</keyword>
<dbReference type="InterPro" id="IPR001878">
    <property type="entry name" value="Znf_CCHC"/>
</dbReference>
<dbReference type="InterPro" id="IPR017884">
    <property type="entry name" value="SANT_dom"/>
</dbReference>
<dbReference type="PANTHER" id="PTHR44191">
    <property type="entry name" value="TRANSCRIPTION FACTOR KUA1"/>
    <property type="match status" value="1"/>
</dbReference>
<dbReference type="GO" id="GO:0006355">
    <property type="term" value="P:regulation of DNA-templated transcription"/>
    <property type="evidence" value="ECO:0007669"/>
    <property type="project" value="UniProtKB-ARBA"/>
</dbReference>
<feature type="compositionally biased region" description="Polar residues" evidence="7">
    <location>
        <begin position="203"/>
        <end position="214"/>
    </location>
</feature>
<dbReference type="AlphaFoldDB" id="A0A328E2M0"/>
<dbReference type="GO" id="GO:0008270">
    <property type="term" value="F:zinc ion binding"/>
    <property type="evidence" value="ECO:0007669"/>
    <property type="project" value="UniProtKB-KW"/>
</dbReference>
<dbReference type="EMBL" id="NQVE01000035">
    <property type="protein sequence ID" value="RAL52262.1"/>
    <property type="molecule type" value="Genomic_DNA"/>
</dbReference>
<feature type="domain" description="SANT" evidence="10">
    <location>
        <begin position="94"/>
        <end position="147"/>
    </location>
</feature>
<evidence type="ECO:0000256" key="3">
    <source>
        <dbReference type="ARBA" id="ARBA00023125"/>
    </source>
</evidence>
<dbReference type="CDD" id="cd00167">
    <property type="entry name" value="SANT"/>
    <property type="match status" value="1"/>
</dbReference>
<keyword evidence="5" id="KW-0539">Nucleus</keyword>
<dbReference type="GO" id="GO:0009723">
    <property type="term" value="P:response to ethylene"/>
    <property type="evidence" value="ECO:0007669"/>
    <property type="project" value="TreeGrafter"/>
</dbReference>
<dbReference type="PROSITE" id="PS51294">
    <property type="entry name" value="HTH_MYB"/>
    <property type="match status" value="1"/>
</dbReference>
<evidence type="ECO:0000256" key="1">
    <source>
        <dbReference type="ARBA" id="ARBA00004123"/>
    </source>
</evidence>
<dbReference type="InterPro" id="IPR017930">
    <property type="entry name" value="Myb_dom"/>
</dbReference>
<accession>A0A328E2M0</accession>
<dbReference type="GO" id="GO:0009739">
    <property type="term" value="P:response to gibberellin"/>
    <property type="evidence" value="ECO:0007669"/>
    <property type="project" value="TreeGrafter"/>
</dbReference>